<dbReference type="RefSeq" id="WP_053224297.1">
    <property type="nucleotide sequence ID" value="NZ_JSVA01000016.1"/>
</dbReference>
<reference evidence="3" key="1">
    <citation type="submission" date="2014-11" db="EMBL/GenBank/DDBJ databases">
        <title>Genome sequencing of Roseivirga sp. D-25.</title>
        <authorList>
            <person name="Selvaratnam C."/>
            <person name="Thevarajoo S."/>
            <person name="Goh K.M."/>
            <person name="Eee R."/>
            <person name="Chan K.-G."/>
            <person name="Chong C.S."/>
        </authorList>
    </citation>
    <scope>NUCLEOTIDE SEQUENCE [LARGE SCALE GENOMIC DNA]</scope>
    <source>
        <strain evidence="3">D-25</strain>
    </source>
</reference>
<name>A0A0L8AI61_9BACT</name>
<dbReference type="InterPro" id="IPR041657">
    <property type="entry name" value="HTH_17"/>
</dbReference>
<organism evidence="2 3">
    <name type="scientific">Roseivirga seohaensis subsp. aquiponti</name>
    <dbReference type="NCBI Taxonomy" id="1566026"/>
    <lineage>
        <taxon>Bacteria</taxon>
        <taxon>Pseudomonadati</taxon>
        <taxon>Bacteroidota</taxon>
        <taxon>Cytophagia</taxon>
        <taxon>Cytophagales</taxon>
        <taxon>Roseivirgaceae</taxon>
        <taxon>Roseivirga</taxon>
    </lineage>
</organism>
<dbReference type="OrthoDB" id="1003442at2"/>
<gene>
    <name evidence="2" type="ORF">OB69_13650</name>
</gene>
<protein>
    <submittedName>
        <fullName evidence="2">DNA-binding protein</fullName>
    </submittedName>
</protein>
<evidence type="ECO:0000313" key="3">
    <source>
        <dbReference type="Proteomes" id="UP000036908"/>
    </source>
</evidence>
<dbReference type="NCBIfam" id="TIGR01764">
    <property type="entry name" value="excise"/>
    <property type="match status" value="1"/>
</dbReference>
<feature type="domain" description="Helix-turn-helix" evidence="1">
    <location>
        <begin position="69"/>
        <end position="116"/>
    </location>
</feature>
<dbReference type="InterPro" id="IPR010093">
    <property type="entry name" value="SinI_DNA-bd"/>
</dbReference>
<dbReference type="Pfam" id="PF12728">
    <property type="entry name" value="HTH_17"/>
    <property type="match status" value="1"/>
</dbReference>
<dbReference type="Proteomes" id="UP000036908">
    <property type="component" value="Unassembled WGS sequence"/>
</dbReference>
<dbReference type="PATRIC" id="fig|1566026.4.peg.1035"/>
<dbReference type="GO" id="GO:0003677">
    <property type="term" value="F:DNA binding"/>
    <property type="evidence" value="ECO:0007669"/>
    <property type="project" value="UniProtKB-KW"/>
</dbReference>
<dbReference type="EMBL" id="JSVA01000016">
    <property type="protein sequence ID" value="KOF02073.1"/>
    <property type="molecule type" value="Genomic_DNA"/>
</dbReference>
<accession>A0A0L8AI61</accession>
<comment type="caution">
    <text evidence="2">The sequence shown here is derived from an EMBL/GenBank/DDBJ whole genome shotgun (WGS) entry which is preliminary data.</text>
</comment>
<sequence>MSSNIEIPKVCQDCGKSFIAKTTVTKFCSHKCAARNYKKRKREGKIQEVAPIVVQRIEYNHEQLKYKDFLSIDETCKLIGASRMTLYRQIKDGKIQAAKIGRRTIIKRTEIDKLFQA</sequence>
<proteinExistence type="predicted"/>
<keyword evidence="3" id="KW-1185">Reference proteome</keyword>
<evidence type="ECO:0000313" key="2">
    <source>
        <dbReference type="EMBL" id="KOF02073.1"/>
    </source>
</evidence>
<evidence type="ECO:0000259" key="1">
    <source>
        <dbReference type="Pfam" id="PF12728"/>
    </source>
</evidence>
<dbReference type="AlphaFoldDB" id="A0A0L8AI61"/>
<keyword evidence="2" id="KW-0238">DNA-binding</keyword>